<feature type="transmembrane region" description="Helical" evidence="10">
    <location>
        <begin position="207"/>
        <end position="227"/>
    </location>
</feature>
<reference evidence="11 12" key="1">
    <citation type="journal article" date="2014" name="Mol. Plant">
        <title>Chromosome Scale Genome Assembly and Transcriptome Profiling of Nannochloropsis gaditana in Nitrogen Depletion.</title>
        <authorList>
            <person name="Corteggiani Carpinelli E."/>
            <person name="Telatin A."/>
            <person name="Vitulo N."/>
            <person name="Forcato C."/>
            <person name="D'Angelo M."/>
            <person name="Schiavon R."/>
            <person name="Vezzi A."/>
            <person name="Giacometti G.M."/>
            <person name="Morosinotto T."/>
            <person name="Valle G."/>
        </authorList>
    </citation>
    <scope>NUCLEOTIDE SEQUENCE [LARGE SCALE GENOMIC DNA]</scope>
    <source>
        <strain evidence="11 12">B-31</strain>
    </source>
</reference>
<dbReference type="Proteomes" id="UP000019335">
    <property type="component" value="Chromosome 10"/>
</dbReference>
<sequence length="320" mass="37130">MRPASKMTTAVCTSQWYCPPETLTATTRVYTARNTTYSFIQFWQLYPWLENFYAPFEKNFNPLPIFEFVSGNWWVVYISLAIYMSMIIFLPMIMKKRPLKNLSTPLACWNLFLAVYSTIGAVRVVPHLLWFMSTHTFKQTVCTAPYYINGDGATGLWVTLFTLSKVAELIDSLWICLKGRRPIFLHWYHHVSVLYFTWAAHEAAHPGMYFIAMNYTVHSVMYTYYFLMAIKAKPKWLNPIYITFMQIAQMLVGVIISCFGFYYSSMDASCAVDPFVLKVSAVIYASYLYLFMQFMIKRFFVKNARAGQEGKVAASAKKNI</sequence>
<evidence type="ECO:0000256" key="5">
    <source>
        <dbReference type="ARBA" id="ARBA00022832"/>
    </source>
</evidence>
<organism evidence="11 12">
    <name type="scientific">Nannochloropsis gaditana</name>
    <dbReference type="NCBI Taxonomy" id="72520"/>
    <lineage>
        <taxon>Eukaryota</taxon>
        <taxon>Sar</taxon>
        <taxon>Stramenopiles</taxon>
        <taxon>Ochrophyta</taxon>
        <taxon>Eustigmatophyceae</taxon>
        <taxon>Eustigmatales</taxon>
        <taxon>Monodopsidaceae</taxon>
        <taxon>Nannochloropsis</taxon>
    </lineage>
</organism>
<dbReference type="GO" id="GO:0034625">
    <property type="term" value="P:fatty acid elongation, monounsaturated fatty acid"/>
    <property type="evidence" value="ECO:0007669"/>
    <property type="project" value="TreeGrafter"/>
</dbReference>
<protein>
    <recommendedName>
        <fullName evidence="10">Elongation of fatty acids protein</fullName>
        <ecNumber evidence="10">2.3.1.-</ecNumber>
    </recommendedName>
</protein>
<comment type="similarity">
    <text evidence="10">Belongs to the ELO family.</text>
</comment>
<evidence type="ECO:0000256" key="8">
    <source>
        <dbReference type="ARBA" id="ARBA00023136"/>
    </source>
</evidence>
<feature type="transmembrane region" description="Helical" evidence="10">
    <location>
        <begin position="106"/>
        <end position="125"/>
    </location>
</feature>
<proteinExistence type="inferred from homology"/>
<evidence type="ECO:0000256" key="10">
    <source>
        <dbReference type="RuleBase" id="RU361115"/>
    </source>
</evidence>
<dbReference type="GO" id="GO:0019367">
    <property type="term" value="P:fatty acid elongation, saturated fatty acid"/>
    <property type="evidence" value="ECO:0007669"/>
    <property type="project" value="TreeGrafter"/>
</dbReference>
<name>W7TZB1_9STRA</name>
<evidence type="ECO:0000313" key="11">
    <source>
        <dbReference type="EMBL" id="EWM25754.1"/>
    </source>
</evidence>
<feature type="transmembrane region" description="Helical" evidence="10">
    <location>
        <begin position="239"/>
        <end position="263"/>
    </location>
</feature>
<evidence type="ECO:0000256" key="1">
    <source>
        <dbReference type="ARBA" id="ARBA00004141"/>
    </source>
</evidence>
<evidence type="ECO:0000256" key="3">
    <source>
        <dbReference type="ARBA" id="ARBA00022679"/>
    </source>
</evidence>
<keyword evidence="5 10" id="KW-0276">Fatty acid metabolism</keyword>
<evidence type="ECO:0000256" key="4">
    <source>
        <dbReference type="ARBA" id="ARBA00022692"/>
    </source>
</evidence>
<feature type="transmembrane region" description="Helical" evidence="10">
    <location>
        <begin position="275"/>
        <end position="296"/>
    </location>
</feature>
<dbReference type="EC" id="2.3.1.-" evidence="10"/>
<evidence type="ECO:0000256" key="2">
    <source>
        <dbReference type="ARBA" id="ARBA00022516"/>
    </source>
</evidence>
<keyword evidence="2 10" id="KW-0444">Lipid biosynthesis</keyword>
<comment type="subcellular location">
    <subcellularLocation>
        <location evidence="1">Membrane</location>
        <topology evidence="1">Multi-pass membrane protein</topology>
    </subcellularLocation>
</comment>
<dbReference type="GO" id="GO:0034626">
    <property type="term" value="P:fatty acid elongation, polyunsaturated fatty acid"/>
    <property type="evidence" value="ECO:0007669"/>
    <property type="project" value="TreeGrafter"/>
</dbReference>
<dbReference type="AlphaFoldDB" id="W7TZB1"/>
<keyword evidence="9 10" id="KW-0275">Fatty acid biosynthesis</keyword>
<evidence type="ECO:0000256" key="7">
    <source>
        <dbReference type="ARBA" id="ARBA00023098"/>
    </source>
</evidence>
<dbReference type="PANTHER" id="PTHR11157:SF17">
    <property type="entry name" value="ELONGATION OF VERY LONG CHAIN FATTY ACIDS PROTEIN 6"/>
    <property type="match status" value="1"/>
</dbReference>
<dbReference type="EMBL" id="AZIL01000834">
    <property type="protein sequence ID" value="EWM25754.1"/>
    <property type="molecule type" value="Genomic_DNA"/>
</dbReference>
<dbReference type="PANTHER" id="PTHR11157">
    <property type="entry name" value="FATTY ACID ACYL TRANSFERASE-RELATED"/>
    <property type="match status" value="1"/>
</dbReference>
<feature type="transmembrane region" description="Helical" evidence="10">
    <location>
        <begin position="74"/>
        <end position="94"/>
    </location>
</feature>
<comment type="caution">
    <text evidence="11">The sequence shown here is derived from an EMBL/GenBank/DDBJ whole genome shotgun (WGS) entry which is preliminary data.</text>
</comment>
<evidence type="ECO:0000256" key="9">
    <source>
        <dbReference type="ARBA" id="ARBA00023160"/>
    </source>
</evidence>
<dbReference type="GO" id="GO:0009922">
    <property type="term" value="F:fatty acid elongase activity"/>
    <property type="evidence" value="ECO:0007669"/>
    <property type="project" value="InterPro"/>
</dbReference>
<keyword evidence="7 10" id="KW-0443">Lipid metabolism</keyword>
<evidence type="ECO:0000313" key="12">
    <source>
        <dbReference type="Proteomes" id="UP000019335"/>
    </source>
</evidence>
<evidence type="ECO:0000256" key="6">
    <source>
        <dbReference type="ARBA" id="ARBA00022989"/>
    </source>
</evidence>
<dbReference type="GO" id="GO:0030148">
    <property type="term" value="P:sphingolipid biosynthetic process"/>
    <property type="evidence" value="ECO:0007669"/>
    <property type="project" value="TreeGrafter"/>
</dbReference>
<gene>
    <name evidence="11" type="ORF">Naga_100162g4</name>
</gene>
<dbReference type="InterPro" id="IPR002076">
    <property type="entry name" value="ELO_fam"/>
</dbReference>
<dbReference type="GO" id="GO:0042761">
    <property type="term" value="P:very long-chain fatty acid biosynthetic process"/>
    <property type="evidence" value="ECO:0007669"/>
    <property type="project" value="TreeGrafter"/>
</dbReference>
<dbReference type="Pfam" id="PF01151">
    <property type="entry name" value="ELO"/>
    <property type="match status" value="1"/>
</dbReference>
<keyword evidence="4 10" id="KW-0812">Transmembrane</keyword>
<keyword evidence="12" id="KW-1185">Reference proteome</keyword>
<comment type="catalytic activity">
    <reaction evidence="10">
        <text>an acyl-CoA + malonyl-CoA + H(+) = a 3-oxoacyl-CoA + CO2 + CoA</text>
        <dbReference type="Rhea" id="RHEA:50252"/>
        <dbReference type="ChEBI" id="CHEBI:15378"/>
        <dbReference type="ChEBI" id="CHEBI:16526"/>
        <dbReference type="ChEBI" id="CHEBI:57287"/>
        <dbReference type="ChEBI" id="CHEBI:57384"/>
        <dbReference type="ChEBI" id="CHEBI:58342"/>
        <dbReference type="ChEBI" id="CHEBI:90726"/>
    </reaction>
    <physiologicalReaction direction="left-to-right" evidence="10">
        <dbReference type="Rhea" id="RHEA:50253"/>
    </physiologicalReaction>
</comment>
<keyword evidence="3 10" id="KW-0808">Transferase</keyword>
<dbReference type="OrthoDB" id="10259681at2759"/>
<keyword evidence="8 10" id="KW-0472">Membrane</keyword>
<keyword evidence="6 10" id="KW-1133">Transmembrane helix</keyword>
<accession>W7TZB1</accession>
<dbReference type="GO" id="GO:0005789">
    <property type="term" value="C:endoplasmic reticulum membrane"/>
    <property type="evidence" value="ECO:0007669"/>
    <property type="project" value="TreeGrafter"/>
</dbReference>